<feature type="domain" description="C2H2-type" evidence="9">
    <location>
        <begin position="165"/>
        <end position="192"/>
    </location>
</feature>
<dbReference type="Proteomes" id="UP000079169">
    <property type="component" value="Unplaced"/>
</dbReference>
<evidence type="ECO:0000259" key="9">
    <source>
        <dbReference type="PROSITE" id="PS50157"/>
    </source>
</evidence>
<dbReference type="FunFam" id="3.30.160.60:FF:000414">
    <property type="entry name" value="Zinc finger protein 398"/>
    <property type="match status" value="1"/>
</dbReference>
<feature type="domain" description="C2H2-type" evidence="9">
    <location>
        <begin position="445"/>
        <end position="473"/>
    </location>
</feature>
<feature type="domain" description="C2H2-type" evidence="9">
    <location>
        <begin position="627"/>
        <end position="654"/>
    </location>
</feature>
<feature type="domain" description="C2H2-type" evidence="9">
    <location>
        <begin position="306"/>
        <end position="333"/>
    </location>
</feature>
<feature type="domain" description="C2H2-type" evidence="9">
    <location>
        <begin position="738"/>
        <end position="771"/>
    </location>
</feature>
<gene>
    <name evidence="11" type="primary">LOC103515239</name>
</gene>
<reference evidence="11" key="1">
    <citation type="submission" date="2025-08" db="UniProtKB">
        <authorList>
            <consortium name="RefSeq"/>
        </authorList>
    </citation>
    <scope>IDENTIFICATION</scope>
</reference>
<dbReference type="GO" id="GO:0043565">
    <property type="term" value="F:sequence-specific DNA binding"/>
    <property type="evidence" value="ECO:0007669"/>
    <property type="project" value="TreeGrafter"/>
</dbReference>
<dbReference type="Pfam" id="PF13909">
    <property type="entry name" value="zf-H2C2_5"/>
    <property type="match status" value="1"/>
</dbReference>
<feature type="domain" description="C2H2-type" evidence="9">
    <location>
        <begin position="570"/>
        <end position="598"/>
    </location>
</feature>
<dbReference type="PANTHER" id="PTHR24408:SF58">
    <property type="entry name" value="TRANSCRIPTION FACTOR (TFIIIA), PUTATIVE (AFU_ORTHOLOGUE AFUA_1G05150)-RELATED"/>
    <property type="match status" value="1"/>
</dbReference>
<feature type="domain" description="C2H2-type" evidence="9">
    <location>
        <begin position="831"/>
        <end position="859"/>
    </location>
</feature>
<feature type="domain" description="C2H2-type" evidence="9">
    <location>
        <begin position="513"/>
        <end position="541"/>
    </location>
</feature>
<proteinExistence type="predicted"/>
<feature type="domain" description="C2H2-type" evidence="9">
    <location>
        <begin position="887"/>
        <end position="914"/>
    </location>
</feature>
<feature type="domain" description="C2H2-type" evidence="9">
    <location>
        <begin position="655"/>
        <end position="682"/>
    </location>
</feature>
<feature type="domain" description="C2H2-type" evidence="9">
    <location>
        <begin position="278"/>
        <end position="305"/>
    </location>
</feature>
<evidence type="ECO:0000256" key="1">
    <source>
        <dbReference type="ARBA" id="ARBA00004123"/>
    </source>
</evidence>
<feature type="domain" description="C2H2-type" evidence="9">
    <location>
        <begin position="774"/>
        <end position="802"/>
    </location>
</feature>
<evidence type="ECO:0000256" key="8">
    <source>
        <dbReference type="PROSITE-ProRule" id="PRU00042"/>
    </source>
</evidence>
<dbReference type="GO" id="GO:0000981">
    <property type="term" value="F:DNA-binding transcription factor activity, RNA polymerase II-specific"/>
    <property type="evidence" value="ECO:0007669"/>
    <property type="project" value="TreeGrafter"/>
</dbReference>
<evidence type="ECO:0000256" key="5">
    <source>
        <dbReference type="ARBA" id="ARBA00022833"/>
    </source>
</evidence>
<dbReference type="Pfam" id="PF00096">
    <property type="entry name" value="zf-C2H2"/>
    <property type="match status" value="11"/>
</dbReference>
<dbReference type="SMART" id="SM00355">
    <property type="entry name" value="ZnF_C2H2"/>
    <property type="match status" value="40"/>
</dbReference>
<feature type="domain" description="C2H2-type" evidence="9">
    <location>
        <begin position="109"/>
        <end position="131"/>
    </location>
</feature>
<dbReference type="InterPro" id="IPR036236">
    <property type="entry name" value="Znf_C2H2_sf"/>
</dbReference>
<dbReference type="GO" id="GO:0008270">
    <property type="term" value="F:zinc ion binding"/>
    <property type="evidence" value="ECO:0007669"/>
    <property type="project" value="UniProtKB-KW"/>
</dbReference>
<evidence type="ECO:0000256" key="3">
    <source>
        <dbReference type="ARBA" id="ARBA00022737"/>
    </source>
</evidence>
<evidence type="ECO:0000313" key="11">
    <source>
        <dbReference type="RefSeq" id="XP_026683785.1"/>
    </source>
</evidence>
<feature type="domain" description="C2H2-type" evidence="9">
    <location>
        <begin position="53"/>
        <end position="80"/>
    </location>
</feature>
<dbReference type="KEGG" id="dci:103515239"/>
<dbReference type="Pfam" id="PF12874">
    <property type="entry name" value="zf-met"/>
    <property type="match status" value="1"/>
</dbReference>
<feature type="domain" description="C2H2-type" evidence="9">
    <location>
        <begin position="1190"/>
        <end position="1218"/>
    </location>
</feature>
<dbReference type="PANTHER" id="PTHR24408">
    <property type="entry name" value="ZINC FINGER PROTEIN"/>
    <property type="match status" value="1"/>
</dbReference>
<dbReference type="FunFam" id="3.30.160.60:FF:000145">
    <property type="entry name" value="Zinc finger protein 574"/>
    <property type="match status" value="2"/>
</dbReference>
<dbReference type="Gene3D" id="3.30.160.60">
    <property type="entry name" value="Classic Zinc Finger"/>
    <property type="match status" value="24"/>
</dbReference>
<keyword evidence="3" id="KW-0677">Repeat</keyword>
<dbReference type="GeneID" id="103515239"/>
<dbReference type="Pfam" id="PF13894">
    <property type="entry name" value="zf-C2H2_4"/>
    <property type="match status" value="2"/>
</dbReference>
<dbReference type="RefSeq" id="XP_026683785.1">
    <property type="nucleotide sequence ID" value="XM_026827984.1"/>
</dbReference>
<dbReference type="GO" id="GO:0005634">
    <property type="term" value="C:nucleus"/>
    <property type="evidence" value="ECO:0007669"/>
    <property type="project" value="UniProtKB-SubCell"/>
</dbReference>
<feature type="domain" description="C2H2-type" evidence="9">
    <location>
        <begin position="1302"/>
        <end position="1325"/>
    </location>
</feature>
<organism evidence="10 11">
    <name type="scientific">Diaphorina citri</name>
    <name type="common">Asian citrus psyllid</name>
    <dbReference type="NCBI Taxonomy" id="121845"/>
    <lineage>
        <taxon>Eukaryota</taxon>
        <taxon>Metazoa</taxon>
        <taxon>Ecdysozoa</taxon>
        <taxon>Arthropoda</taxon>
        <taxon>Hexapoda</taxon>
        <taxon>Insecta</taxon>
        <taxon>Pterygota</taxon>
        <taxon>Neoptera</taxon>
        <taxon>Paraneoptera</taxon>
        <taxon>Hemiptera</taxon>
        <taxon>Sternorrhyncha</taxon>
        <taxon>Psylloidea</taxon>
        <taxon>Psyllidae</taxon>
        <taxon>Diaphorininae</taxon>
        <taxon>Diaphorina</taxon>
    </lineage>
</organism>
<feature type="domain" description="C2H2-type" evidence="9">
    <location>
        <begin position="1161"/>
        <end position="1189"/>
    </location>
</feature>
<feature type="domain" description="C2H2-type" evidence="9">
    <location>
        <begin position="195"/>
        <end position="222"/>
    </location>
</feature>
<feature type="domain" description="C2H2-type" evidence="9">
    <location>
        <begin position="473"/>
        <end position="500"/>
    </location>
</feature>
<protein>
    <submittedName>
        <fullName evidence="11">Zinc finger protein 62 homolog</fullName>
    </submittedName>
</protein>
<dbReference type="InterPro" id="IPR013087">
    <property type="entry name" value="Znf_C2H2_type"/>
</dbReference>
<feature type="domain" description="C2H2-type" evidence="9">
    <location>
        <begin position="222"/>
        <end position="249"/>
    </location>
</feature>
<keyword evidence="4 8" id="KW-0863">Zinc-finger</keyword>
<dbReference type="PaxDb" id="121845-A0A3Q0JAQ9"/>
<dbReference type="FunFam" id="3.30.160.60:FF:000624">
    <property type="entry name" value="zinc finger protein 697"/>
    <property type="match status" value="1"/>
</dbReference>
<feature type="domain" description="C2H2-type" evidence="9">
    <location>
        <begin position="384"/>
        <end position="412"/>
    </location>
</feature>
<sequence>MAIWHSNFLDEHIVFFFRGSSGLNLLNNESASSQVQYEEDKDYDDGEDKPLLLTCVECNEDFINVNDFVSHLRGHDSTSHVCDICLEAFPSSDDRDLHFLSHLTSDGLYQCNECEFVGKRLTHLKTHKKIHEKVYGVYCDVCGRGFHQNNEVTLHKIKEHNAFPFQCEICHKIFTNKSTMWSHKKAHKPEDQIPWECEHCHKVYPNKRSYKRHKQVHLGVKHECEVCHKKLSSKQHLKLHMLTHSKEKPLVCTVCNKGFKRKDYLNEHMRIHTGDRPYKCDICDKGFTQKQALNTHVLSHTKQKPYQCLICADRFITRTLVRYHLKSHHGLNAKQVDQPQFSYFDDNLLHSREVMPLKTHFYISLFRLSDTEAIEPKPSKYIKVECPVCGKVLSRKSKLVSHMRSFHTSVTPEAGGDNNDTSGHMSQIQTMLMLDHKKPKSRAPVECSYCGKVLSRKDKLTRHIAAVHSGKEYPCEQCDRKFTNGYKLKQHMLTHMQKDTSISIDVISEIKKFKCDQCDYATKDKYNLGTHIKRRHTKEYSVLCTQCGFGCYTNRELEEHQILTHGAEPYHCKYCDKTFTKRMNVKTHERMKHENHKPYECYICNKILVSRGRLNEHLNQVHLAQRFECKLCHKTIVSEKTFKKHMALHSDAKPFVCNICGKDFKLKYYVNLHMRTHTRIRPTFECDVCHQIFPTDFRTKHMLVHDVEKSHLCFVCGAGFVNDAGLKVHMRKHQYHSFPCKACNLVFTLKKDLNAHRFLNESCLEHSQEDTEKFSCSLCSYSVTIKRNLIMHIKRKHTDEFSILCPECGRGFFNEKELAAHKIEIHGADPFLCIPCNKPFSKIENYRLHQRRYHLNSVNKECKICHKVLRTARLSEHMKQVHYAKLFDCHICGKTVVTEKNYKKHMQLHSDDKPFECQFCRKAFKLKYYLTLHLRTHTGVRPMFECDICHKVLPTDCRMKHMASHNVLKTCLCSVCGAGFVNDLIFLFRLKTKSKKSSGISKNENLRPCTLCDKKLASERKLKEHIRKQHPTSVEADLIRREKYEREKVQCPYCAKFLSRKEKLNRHIRTVHTDVNYKCEICGEEFLSKTRYNRHVVTHEEKQKFECECGYVTCNKYRLTEHVRRTHLKDYKVLCPICGYGCFRNAELEEHFISAHSADRFKCVFCEKSFARNCNLKLHIRRYHDKSDNTECPLCGKSFPSRGRLNEHLIQVHPAQKHQCHICNKIVVSEKTLKKHLLLHTNSEPFHCPECGKAFKFKRYVTLHMRTHTGNWPTFVCKICNATISSEYRTKHMQTHDVEKSFLCSICAAGFINDSGLKAHMRKHQ</sequence>
<keyword evidence="7" id="KW-0539">Nucleus</keyword>
<feature type="domain" description="C2H2-type" evidence="9">
    <location>
        <begin position="599"/>
        <end position="627"/>
    </location>
</feature>
<keyword evidence="6" id="KW-0238">DNA-binding</keyword>
<keyword evidence="5" id="KW-0862">Zinc</keyword>
<evidence type="ECO:0000313" key="10">
    <source>
        <dbReference type="Proteomes" id="UP000079169"/>
    </source>
</evidence>
<evidence type="ECO:0000256" key="7">
    <source>
        <dbReference type="ARBA" id="ARBA00023242"/>
    </source>
</evidence>
<evidence type="ECO:0000256" key="6">
    <source>
        <dbReference type="ARBA" id="ARBA00023125"/>
    </source>
</evidence>
<dbReference type="PROSITE" id="PS00028">
    <property type="entry name" value="ZINC_FINGER_C2H2_1"/>
    <property type="match status" value="28"/>
</dbReference>
<dbReference type="Pfam" id="PF13912">
    <property type="entry name" value="zf-C2H2_6"/>
    <property type="match status" value="1"/>
</dbReference>
<dbReference type="SUPFAM" id="SSF57667">
    <property type="entry name" value="beta-beta-alpha zinc fingers"/>
    <property type="match status" value="17"/>
</dbReference>
<feature type="domain" description="C2H2-type" evidence="9">
    <location>
        <begin position="1077"/>
        <end position="1104"/>
    </location>
</feature>
<dbReference type="PROSITE" id="PS50157">
    <property type="entry name" value="ZINC_FINGER_C2H2_2"/>
    <property type="match status" value="30"/>
</dbReference>
<evidence type="ECO:0000256" key="2">
    <source>
        <dbReference type="ARBA" id="ARBA00022723"/>
    </source>
</evidence>
<keyword evidence="2" id="KW-0479">Metal-binding</keyword>
<feature type="domain" description="C2H2-type" evidence="9">
    <location>
        <begin position="1246"/>
        <end position="1273"/>
    </location>
</feature>
<feature type="domain" description="C2H2-type" evidence="9">
    <location>
        <begin position="1049"/>
        <end position="1077"/>
    </location>
</feature>
<feature type="domain" description="C2H2-type" evidence="9">
    <location>
        <begin position="250"/>
        <end position="277"/>
    </location>
</feature>
<name>A0A3Q0JAQ9_DIACI</name>
<feature type="domain" description="C2H2-type" evidence="9">
    <location>
        <begin position="1218"/>
        <end position="1245"/>
    </location>
</feature>
<evidence type="ECO:0000256" key="4">
    <source>
        <dbReference type="ARBA" id="ARBA00022771"/>
    </source>
</evidence>
<feature type="domain" description="C2H2-type" evidence="9">
    <location>
        <begin position="711"/>
        <end position="733"/>
    </location>
</feature>
<accession>A0A3Q0JAQ9</accession>
<comment type="subcellular location">
    <subcellularLocation>
        <location evidence="1">Nucleus</location>
    </subcellularLocation>
</comment>
<dbReference type="FunFam" id="3.30.160.60:FF:000204">
    <property type="entry name" value="Zinc finger protein 331"/>
    <property type="match status" value="1"/>
</dbReference>
<keyword evidence="10" id="KW-1185">Reference proteome</keyword>
<feature type="domain" description="C2H2-type" evidence="9">
    <location>
        <begin position="803"/>
        <end position="831"/>
    </location>
</feature>
<feature type="domain" description="C2H2-type" evidence="9">
    <location>
        <begin position="915"/>
        <end position="942"/>
    </location>
</feature>
<dbReference type="STRING" id="121845.A0A3Q0JAQ9"/>